<evidence type="ECO:0000313" key="2">
    <source>
        <dbReference type="EMBL" id="EFX81181.1"/>
    </source>
</evidence>
<evidence type="ECO:0000313" key="3">
    <source>
        <dbReference type="Proteomes" id="UP000000305"/>
    </source>
</evidence>
<dbReference type="AlphaFoldDB" id="E9GHE9"/>
<proteinExistence type="predicted"/>
<dbReference type="EMBL" id="GL732544">
    <property type="protein sequence ID" value="EFX81181.1"/>
    <property type="molecule type" value="Genomic_DNA"/>
</dbReference>
<keyword evidence="3" id="KW-1185">Reference proteome</keyword>
<feature type="region of interest" description="Disordered" evidence="1">
    <location>
        <begin position="1"/>
        <end position="29"/>
    </location>
</feature>
<feature type="compositionally biased region" description="Polar residues" evidence="1">
    <location>
        <begin position="57"/>
        <end position="68"/>
    </location>
</feature>
<dbReference type="OrthoDB" id="10424938at2759"/>
<sequence>MDEEAPALVGGETHDGVIENELPDEQATVSVPTSHDYFYRTRSGKPYGKSLGLAAQTSAPENTINNSELEVDEPQSFREAQQSNKKVKQDSFGNVLQR</sequence>
<reference evidence="2 3" key="1">
    <citation type="journal article" date="2011" name="Science">
        <title>The ecoresponsive genome of Daphnia pulex.</title>
        <authorList>
            <person name="Colbourne J.K."/>
            <person name="Pfrender M.E."/>
            <person name="Gilbert D."/>
            <person name="Thomas W.K."/>
            <person name="Tucker A."/>
            <person name="Oakley T.H."/>
            <person name="Tokishita S."/>
            <person name="Aerts A."/>
            <person name="Arnold G.J."/>
            <person name="Basu M.K."/>
            <person name="Bauer D.J."/>
            <person name="Caceres C.E."/>
            <person name="Carmel L."/>
            <person name="Casola C."/>
            <person name="Choi J.H."/>
            <person name="Detter J.C."/>
            <person name="Dong Q."/>
            <person name="Dusheyko S."/>
            <person name="Eads B.D."/>
            <person name="Frohlich T."/>
            <person name="Geiler-Samerotte K.A."/>
            <person name="Gerlach D."/>
            <person name="Hatcher P."/>
            <person name="Jogdeo S."/>
            <person name="Krijgsveld J."/>
            <person name="Kriventseva E.V."/>
            <person name="Kultz D."/>
            <person name="Laforsch C."/>
            <person name="Lindquist E."/>
            <person name="Lopez J."/>
            <person name="Manak J.R."/>
            <person name="Muller J."/>
            <person name="Pangilinan J."/>
            <person name="Patwardhan R.P."/>
            <person name="Pitluck S."/>
            <person name="Pritham E.J."/>
            <person name="Rechtsteiner A."/>
            <person name="Rho M."/>
            <person name="Rogozin I.B."/>
            <person name="Sakarya O."/>
            <person name="Salamov A."/>
            <person name="Schaack S."/>
            <person name="Shapiro H."/>
            <person name="Shiga Y."/>
            <person name="Skalitzky C."/>
            <person name="Smith Z."/>
            <person name="Souvorov A."/>
            <person name="Sung W."/>
            <person name="Tang Z."/>
            <person name="Tsuchiya D."/>
            <person name="Tu H."/>
            <person name="Vos H."/>
            <person name="Wang M."/>
            <person name="Wolf Y.I."/>
            <person name="Yamagata H."/>
            <person name="Yamada T."/>
            <person name="Ye Y."/>
            <person name="Shaw J.R."/>
            <person name="Andrews J."/>
            <person name="Crease T.J."/>
            <person name="Tang H."/>
            <person name="Lucas S.M."/>
            <person name="Robertson H.M."/>
            <person name="Bork P."/>
            <person name="Koonin E.V."/>
            <person name="Zdobnov E.M."/>
            <person name="Grigoriev I.V."/>
            <person name="Lynch M."/>
            <person name="Boore J.L."/>
        </authorList>
    </citation>
    <scope>NUCLEOTIDE SEQUENCE [LARGE SCALE GENOMIC DNA]</scope>
</reference>
<protein>
    <submittedName>
        <fullName evidence="2">Uncharacterized protein</fullName>
    </submittedName>
</protein>
<evidence type="ECO:0000256" key="1">
    <source>
        <dbReference type="SAM" id="MobiDB-lite"/>
    </source>
</evidence>
<gene>
    <name evidence="2" type="ORF">DAPPUDRAFT_317951</name>
</gene>
<dbReference type="Proteomes" id="UP000000305">
    <property type="component" value="Unassembled WGS sequence"/>
</dbReference>
<organism evidence="2 3">
    <name type="scientific">Daphnia pulex</name>
    <name type="common">Water flea</name>
    <dbReference type="NCBI Taxonomy" id="6669"/>
    <lineage>
        <taxon>Eukaryota</taxon>
        <taxon>Metazoa</taxon>
        <taxon>Ecdysozoa</taxon>
        <taxon>Arthropoda</taxon>
        <taxon>Crustacea</taxon>
        <taxon>Branchiopoda</taxon>
        <taxon>Diplostraca</taxon>
        <taxon>Cladocera</taxon>
        <taxon>Anomopoda</taxon>
        <taxon>Daphniidae</taxon>
        <taxon>Daphnia</taxon>
    </lineage>
</organism>
<dbReference type="KEGG" id="dpx:DAPPUDRAFT_317951"/>
<dbReference type="HOGENOM" id="CLU_2335730_0_0_1"/>
<feature type="region of interest" description="Disordered" evidence="1">
    <location>
        <begin position="57"/>
        <end position="98"/>
    </location>
</feature>
<dbReference type="InParanoid" id="E9GHE9"/>
<accession>E9GHE9</accession>
<name>E9GHE9_DAPPU</name>